<sequence>MTTAARSPKVLVRSVLPARSHPETERLVTESDAWIRRTTRPCFRDDAGMEKFLAGRIAELCCAMLPGLPYPAMRPMCDLFQYIVVIDDAFGDAGWVGGSVHASRQVVAQIMAAVTGWDSVPDTAAPARDAVERLRPHLAEARWRRFVVDFEDMLDGYLLEVATRNADGLTDLDSYAERRRVTVAMKWFLTVAELGHDRPLSDETAADPELRALREVVLDHLWLTNDLYSCAKERRDGEYISLIPLLQRLEDRSHQDCVDWIAGRVAEQETLFLDRTAALSHGRLATDPGLPGYLDNLTHTMSGPLNWSPGTRRYQVPGDPHATR</sequence>
<dbReference type="InterPro" id="IPR034686">
    <property type="entry name" value="Terpene_cyclase-like_2"/>
</dbReference>
<dbReference type="Proteomes" id="UP000635387">
    <property type="component" value="Unassembled WGS sequence"/>
</dbReference>
<organism evidence="3 4">
    <name type="scientific">Amycolatopsis oliviviridis</name>
    <dbReference type="NCBI Taxonomy" id="1471590"/>
    <lineage>
        <taxon>Bacteria</taxon>
        <taxon>Bacillati</taxon>
        <taxon>Actinomycetota</taxon>
        <taxon>Actinomycetes</taxon>
        <taxon>Pseudonocardiales</taxon>
        <taxon>Pseudonocardiaceae</taxon>
        <taxon>Amycolatopsis</taxon>
    </lineage>
</organism>
<comment type="similarity">
    <text evidence="2">Belongs to the terpene synthase family.</text>
</comment>
<keyword evidence="2" id="KW-0460">Magnesium</keyword>
<dbReference type="EC" id="4.2.3.-" evidence="2"/>
<dbReference type="PANTHER" id="PTHR35201">
    <property type="entry name" value="TERPENE SYNTHASE"/>
    <property type="match status" value="1"/>
</dbReference>
<dbReference type="SUPFAM" id="SSF48576">
    <property type="entry name" value="Terpenoid synthases"/>
    <property type="match status" value="1"/>
</dbReference>
<dbReference type="SFLD" id="SFLDG01020">
    <property type="entry name" value="Terpene_Cyclase_Like_2"/>
    <property type="match status" value="1"/>
</dbReference>
<dbReference type="InterPro" id="IPR008949">
    <property type="entry name" value="Isoprenoid_synthase_dom_sf"/>
</dbReference>
<evidence type="ECO:0000256" key="1">
    <source>
        <dbReference type="ARBA" id="ARBA00023239"/>
    </source>
</evidence>
<protein>
    <recommendedName>
        <fullName evidence="2">Terpene synthase</fullName>
        <ecNumber evidence="2">4.2.3.-</ecNumber>
    </recommendedName>
</protein>
<dbReference type="PANTHER" id="PTHR35201:SF4">
    <property type="entry name" value="BETA-PINACENE SYNTHASE-RELATED"/>
    <property type="match status" value="1"/>
</dbReference>
<dbReference type="Gene3D" id="1.10.600.10">
    <property type="entry name" value="Farnesyl Diphosphate Synthase"/>
    <property type="match status" value="1"/>
</dbReference>
<accession>A0ABQ3ME70</accession>
<dbReference type="RefSeq" id="WP_191259996.1">
    <property type="nucleotide sequence ID" value="NZ_BNAY01000017.1"/>
</dbReference>
<proteinExistence type="inferred from homology"/>
<dbReference type="EMBL" id="BNAY01000017">
    <property type="protein sequence ID" value="GHH38306.1"/>
    <property type="molecule type" value="Genomic_DNA"/>
</dbReference>
<name>A0ABQ3ME70_9PSEU</name>
<keyword evidence="2" id="KW-0479">Metal-binding</keyword>
<keyword evidence="4" id="KW-1185">Reference proteome</keyword>
<evidence type="ECO:0000313" key="4">
    <source>
        <dbReference type="Proteomes" id="UP000635387"/>
    </source>
</evidence>
<gene>
    <name evidence="3" type="ORF">GCM10017790_83870</name>
</gene>
<evidence type="ECO:0000256" key="2">
    <source>
        <dbReference type="RuleBase" id="RU366034"/>
    </source>
</evidence>
<keyword evidence="1 2" id="KW-0456">Lyase</keyword>
<evidence type="ECO:0000313" key="3">
    <source>
        <dbReference type="EMBL" id="GHH38306.1"/>
    </source>
</evidence>
<dbReference type="SFLD" id="SFLDS00005">
    <property type="entry name" value="Isoprenoid_Synthase_Type_I"/>
    <property type="match status" value="1"/>
</dbReference>
<comment type="cofactor">
    <cofactor evidence="2">
        <name>Mg(2+)</name>
        <dbReference type="ChEBI" id="CHEBI:18420"/>
    </cofactor>
</comment>
<dbReference type="Pfam" id="PF19086">
    <property type="entry name" value="Terpene_syn_C_2"/>
    <property type="match status" value="1"/>
</dbReference>
<reference evidence="4" key="1">
    <citation type="journal article" date="2019" name="Int. J. Syst. Evol. Microbiol.">
        <title>The Global Catalogue of Microorganisms (GCM) 10K type strain sequencing project: providing services to taxonomists for standard genome sequencing and annotation.</title>
        <authorList>
            <consortium name="The Broad Institute Genomics Platform"/>
            <consortium name="The Broad Institute Genome Sequencing Center for Infectious Disease"/>
            <person name="Wu L."/>
            <person name="Ma J."/>
        </authorList>
    </citation>
    <scope>NUCLEOTIDE SEQUENCE [LARGE SCALE GENOMIC DNA]</scope>
    <source>
        <strain evidence="4">CGMCC 4.7683</strain>
    </source>
</reference>
<comment type="caution">
    <text evidence="3">The sequence shown here is derived from an EMBL/GenBank/DDBJ whole genome shotgun (WGS) entry which is preliminary data.</text>
</comment>